<gene>
    <name evidence="2 3" type="primary">LOC103505692</name>
</gene>
<keyword evidence="2 3" id="KW-0687">Ribonucleoprotein</keyword>
<dbReference type="RefSeq" id="XP_008468269.1">
    <property type="nucleotide sequence ID" value="XM_008470047.3"/>
</dbReference>
<dbReference type="GO" id="GO:0006412">
    <property type="term" value="P:translation"/>
    <property type="evidence" value="ECO:0007669"/>
    <property type="project" value="InterPro"/>
</dbReference>
<dbReference type="PANTHER" id="PTHR15892:SF2">
    <property type="entry name" value="LARGE RIBOSOMAL SUBUNIT PROTEIN UL30M"/>
    <property type="match status" value="1"/>
</dbReference>
<dbReference type="SUPFAM" id="SSF55129">
    <property type="entry name" value="Ribosomal protein L30p/L7e"/>
    <property type="match status" value="1"/>
</dbReference>
<keyword evidence="2 3" id="KW-0689">Ribosomal protein</keyword>
<accession>A0A1S3CV12</accession>
<dbReference type="InterPro" id="IPR005996">
    <property type="entry name" value="Ribosomal_uL30_bac-type"/>
</dbReference>
<evidence type="ECO:0000313" key="2">
    <source>
        <dbReference type="RefSeq" id="XP_008468269.1"/>
    </source>
</evidence>
<dbReference type="CTD" id="51263"/>
<organism evidence="2">
    <name type="scientific">Diaphorina citri</name>
    <name type="common">Asian citrus psyllid</name>
    <dbReference type="NCBI Taxonomy" id="121845"/>
    <lineage>
        <taxon>Eukaryota</taxon>
        <taxon>Metazoa</taxon>
        <taxon>Ecdysozoa</taxon>
        <taxon>Arthropoda</taxon>
        <taxon>Hexapoda</taxon>
        <taxon>Insecta</taxon>
        <taxon>Pterygota</taxon>
        <taxon>Neoptera</taxon>
        <taxon>Paraneoptera</taxon>
        <taxon>Hemiptera</taxon>
        <taxon>Sternorrhyncha</taxon>
        <taxon>Psylloidea</taxon>
        <taxon>Psyllidae</taxon>
        <taxon>Diaphorininae</taxon>
        <taxon>Diaphorina</taxon>
    </lineage>
</organism>
<name>A0A1S3CV12_DIACI</name>
<dbReference type="PANTHER" id="PTHR15892">
    <property type="entry name" value="MITOCHONDRIAL RIBOSOMAL PROTEIN L30"/>
    <property type="match status" value="1"/>
</dbReference>
<dbReference type="RefSeq" id="XP_026676775.1">
    <property type="nucleotide sequence ID" value="XM_026820974.1"/>
</dbReference>
<dbReference type="GeneID" id="103505692"/>
<dbReference type="CDD" id="cd00355">
    <property type="entry name" value="Ribosomal_L30_like"/>
    <property type="match status" value="1"/>
</dbReference>
<dbReference type="PaxDb" id="121845-A0A1S3CV12"/>
<dbReference type="STRING" id="121845.A0A1S3CV12"/>
<dbReference type="Proteomes" id="UP000079169">
    <property type="component" value="Unplaced"/>
</dbReference>
<dbReference type="AlphaFoldDB" id="A0A1S3CV12"/>
<proteinExistence type="predicted"/>
<dbReference type="OMA" id="QELANWE"/>
<protein>
    <submittedName>
        <fullName evidence="2 3">39S ribosomal protein L30, mitochondrial</fullName>
    </submittedName>
</protein>
<evidence type="ECO:0000313" key="3">
    <source>
        <dbReference type="RefSeq" id="XP_026676775.1"/>
    </source>
</evidence>
<dbReference type="GO" id="GO:0005739">
    <property type="term" value="C:mitochondrion"/>
    <property type="evidence" value="ECO:0007669"/>
    <property type="project" value="TreeGrafter"/>
</dbReference>
<dbReference type="KEGG" id="dci:103505692"/>
<dbReference type="GO" id="GO:0003735">
    <property type="term" value="F:structural constituent of ribosome"/>
    <property type="evidence" value="ECO:0007669"/>
    <property type="project" value="InterPro"/>
</dbReference>
<reference evidence="2" key="1">
    <citation type="submission" date="2023-09" db="UniProtKB">
        <authorList>
            <consortium name="RefSeq"/>
        </authorList>
    </citation>
    <scope>IDENTIFICATION</scope>
</reference>
<dbReference type="GO" id="GO:0015934">
    <property type="term" value="C:large ribosomal subunit"/>
    <property type="evidence" value="ECO:0007669"/>
    <property type="project" value="InterPro"/>
</dbReference>
<keyword evidence="1" id="KW-1185">Reference proteome</keyword>
<sequence>MLITRLINNVTINLTRNRSYWKAYEKQQELANWEGGIKYPGFTYYPRPGEVDPPYEPTKLFMVQRIKRWKGMEYWCKKILFDFKIDDEFKRSKVVIIKNTPNNNSKLWKVKHLVKITPITFPDGVPEEGDVFSTYLDHNGELKIKKSINPEVKELIEYKPNPVQLNKNDLKRQSRQIWENPWKSLFDN</sequence>
<dbReference type="InterPro" id="IPR036919">
    <property type="entry name" value="Ribo_uL30_ferredoxin-like_sf"/>
</dbReference>
<evidence type="ECO:0000313" key="1">
    <source>
        <dbReference type="Proteomes" id="UP000079169"/>
    </source>
</evidence>